<dbReference type="AlphaFoldDB" id="G9P3L1"/>
<dbReference type="PROSITE" id="PS00463">
    <property type="entry name" value="ZN2_CY6_FUNGAL_1"/>
    <property type="match status" value="1"/>
</dbReference>
<dbReference type="PROSITE" id="PS50048">
    <property type="entry name" value="ZN2_CY6_FUNGAL_2"/>
    <property type="match status" value="1"/>
</dbReference>
<dbReference type="InterPro" id="IPR036864">
    <property type="entry name" value="Zn2-C6_fun-type_DNA-bd_sf"/>
</dbReference>
<accession>G9P3L1</accession>
<name>G9P3L1_HYPAI</name>
<evidence type="ECO:0000256" key="2">
    <source>
        <dbReference type="SAM" id="MobiDB-lite"/>
    </source>
</evidence>
<protein>
    <recommendedName>
        <fullName evidence="3">Zn(2)-C6 fungal-type domain-containing protein</fullName>
    </recommendedName>
</protein>
<keyword evidence="5" id="KW-1185">Reference proteome</keyword>
<dbReference type="SMART" id="SM00066">
    <property type="entry name" value="GAL4"/>
    <property type="match status" value="1"/>
</dbReference>
<dbReference type="OMA" id="MITTCHQ"/>
<dbReference type="EMBL" id="ABDG02000026">
    <property type="protein sequence ID" value="EHK42969.1"/>
    <property type="molecule type" value="Genomic_DNA"/>
</dbReference>
<dbReference type="InterPro" id="IPR053175">
    <property type="entry name" value="DHMBA_Reg_Transcription_Factor"/>
</dbReference>
<dbReference type="PANTHER" id="PTHR38791:SF5">
    <property type="entry name" value="TRANSCRIPTION FACTOR DBAG-RELATED"/>
    <property type="match status" value="1"/>
</dbReference>
<sequence>MVNTGKPSMACATCKTRRIKCDRLQPECSACKRAGWICPGVPSEADVVFRHHRRRPAPPGSQQASIGPPLEPRDGQRIIELAPSITDRATAFFLYQYAFSPELCASTGISPGVHEHLPVLLQHEPSTGALSTIVSAAGLAALANAGASTPWKYDAYRSYGKALQQLQVDLQDPVRMKSDGTLAAVMLMGTFEMISNGDLTCMESFGRHTIAGAQCVQLRGPSQFRNLVSIILFIQLRRLIVSTCHQLQVPLPYTLKTWSRWTEDPQKKDEASLNRFFELNEDLAAIRAEIKRKAIRSPAVVAAMLTPIDDKLEDWKSKLPDSWYFRSYRSLVPGTSSAAGGQMFQYDEYPDFWVASTWNNYRMVRILIHESIMTTTINYGTDEEKTGLGQSAKVLAEMTNGICSSVPYIMGDRCNRRYSRGSLEAARPDLRRAKPGGCTLLWPLFLAGSLSTTPKDQRDWIARVLRELGLRMGIQLAISMAIKLEQTTSFSDADLWYIGEFFPS</sequence>
<dbReference type="GeneID" id="25783859"/>
<reference evidence="4 5" key="1">
    <citation type="journal article" date="2011" name="Genome Biol.">
        <title>Comparative genome sequence analysis underscores mycoparasitism as the ancestral life style of Trichoderma.</title>
        <authorList>
            <person name="Kubicek C.P."/>
            <person name="Herrera-Estrella A."/>
            <person name="Seidl-Seiboth V."/>
            <person name="Martinez D.A."/>
            <person name="Druzhinina I.S."/>
            <person name="Thon M."/>
            <person name="Zeilinger S."/>
            <person name="Casas-Flores S."/>
            <person name="Horwitz B.A."/>
            <person name="Mukherjee P.K."/>
            <person name="Mukherjee M."/>
            <person name="Kredics L."/>
            <person name="Alcaraz L.D."/>
            <person name="Aerts A."/>
            <person name="Antal Z."/>
            <person name="Atanasova L."/>
            <person name="Cervantes-Badillo M.G."/>
            <person name="Challacombe J."/>
            <person name="Chertkov O."/>
            <person name="McCluskey K."/>
            <person name="Coulpier F."/>
            <person name="Deshpande N."/>
            <person name="von Doehren H."/>
            <person name="Ebbole D.J."/>
            <person name="Esquivel-Naranjo E.U."/>
            <person name="Fekete E."/>
            <person name="Flipphi M."/>
            <person name="Glaser F."/>
            <person name="Gomez-Rodriguez E.Y."/>
            <person name="Gruber S."/>
            <person name="Han C."/>
            <person name="Henrissat B."/>
            <person name="Hermosa R."/>
            <person name="Hernandez-Onate M."/>
            <person name="Karaffa L."/>
            <person name="Kosti I."/>
            <person name="Le Crom S."/>
            <person name="Lindquist E."/>
            <person name="Lucas S."/>
            <person name="Luebeck M."/>
            <person name="Luebeck P.S."/>
            <person name="Margeot A."/>
            <person name="Metz B."/>
            <person name="Misra M."/>
            <person name="Nevalainen H."/>
            <person name="Omann M."/>
            <person name="Packer N."/>
            <person name="Perrone G."/>
            <person name="Uresti-Rivera E.E."/>
            <person name="Salamov A."/>
            <person name="Schmoll M."/>
            <person name="Seiboth B."/>
            <person name="Shapiro H."/>
            <person name="Sukno S."/>
            <person name="Tamayo-Ramos J.A."/>
            <person name="Tisch D."/>
            <person name="Wiest A."/>
            <person name="Wilkinson H.H."/>
            <person name="Zhang M."/>
            <person name="Coutinho P.M."/>
            <person name="Kenerley C.M."/>
            <person name="Monte E."/>
            <person name="Baker S.E."/>
            <person name="Grigoriev I.V."/>
        </authorList>
    </citation>
    <scope>NUCLEOTIDE SEQUENCE [LARGE SCALE GENOMIC DNA]</scope>
    <source>
        <strain evidence="5">ATCC 20476 / IMI 206040</strain>
    </source>
</reference>
<proteinExistence type="predicted"/>
<evidence type="ECO:0000259" key="3">
    <source>
        <dbReference type="PROSITE" id="PS50048"/>
    </source>
</evidence>
<dbReference type="HOGENOM" id="CLU_013866_5_1_1"/>
<dbReference type="OrthoDB" id="4220372at2759"/>
<gene>
    <name evidence="4" type="ORF">TRIATDRAFT_33382</name>
</gene>
<dbReference type="KEGG" id="tatv:25783859"/>
<dbReference type="STRING" id="452589.G9P3L1"/>
<dbReference type="InterPro" id="IPR001138">
    <property type="entry name" value="Zn2Cys6_DnaBD"/>
</dbReference>
<keyword evidence="1" id="KW-0539">Nucleus</keyword>
<organism evidence="4 5">
    <name type="scientific">Hypocrea atroviridis (strain ATCC 20476 / IMI 206040)</name>
    <name type="common">Trichoderma atroviride</name>
    <dbReference type="NCBI Taxonomy" id="452589"/>
    <lineage>
        <taxon>Eukaryota</taxon>
        <taxon>Fungi</taxon>
        <taxon>Dikarya</taxon>
        <taxon>Ascomycota</taxon>
        <taxon>Pezizomycotina</taxon>
        <taxon>Sordariomycetes</taxon>
        <taxon>Hypocreomycetidae</taxon>
        <taxon>Hypocreales</taxon>
        <taxon>Hypocreaceae</taxon>
        <taxon>Trichoderma</taxon>
    </lineage>
</organism>
<comment type="caution">
    <text evidence="4">The sequence shown here is derived from an EMBL/GenBank/DDBJ whole genome shotgun (WGS) entry which is preliminary data.</text>
</comment>
<dbReference type="InterPro" id="IPR021858">
    <property type="entry name" value="Fun_TF"/>
</dbReference>
<dbReference type="Proteomes" id="UP000005426">
    <property type="component" value="Unassembled WGS sequence"/>
</dbReference>
<dbReference type="RefSeq" id="XP_013940580.1">
    <property type="nucleotide sequence ID" value="XM_014085105.1"/>
</dbReference>
<dbReference type="Pfam" id="PF00172">
    <property type="entry name" value="Zn_clus"/>
    <property type="match status" value="1"/>
</dbReference>
<evidence type="ECO:0000313" key="5">
    <source>
        <dbReference type="Proteomes" id="UP000005426"/>
    </source>
</evidence>
<evidence type="ECO:0000313" key="4">
    <source>
        <dbReference type="EMBL" id="EHK42969.1"/>
    </source>
</evidence>
<dbReference type="GO" id="GO:0000981">
    <property type="term" value="F:DNA-binding transcription factor activity, RNA polymerase II-specific"/>
    <property type="evidence" value="ECO:0007669"/>
    <property type="project" value="InterPro"/>
</dbReference>
<feature type="domain" description="Zn(2)-C6 fungal-type" evidence="3">
    <location>
        <begin position="10"/>
        <end position="38"/>
    </location>
</feature>
<dbReference type="GO" id="GO:0008270">
    <property type="term" value="F:zinc ion binding"/>
    <property type="evidence" value="ECO:0007669"/>
    <property type="project" value="InterPro"/>
</dbReference>
<feature type="region of interest" description="Disordered" evidence="2">
    <location>
        <begin position="54"/>
        <end position="73"/>
    </location>
</feature>
<dbReference type="eggNOG" id="ENOG502R7RD">
    <property type="taxonomic scope" value="Eukaryota"/>
</dbReference>
<dbReference type="Gene3D" id="4.10.240.10">
    <property type="entry name" value="Zn(2)-C6 fungal-type DNA-binding domain"/>
    <property type="match status" value="1"/>
</dbReference>
<evidence type="ECO:0000256" key="1">
    <source>
        <dbReference type="ARBA" id="ARBA00023242"/>
    </source>
</evidence>
<dbReference type="Pfam" id="PF11951">
    <property type="entry name" value="Fungal_trans_2"/>
    <property type="match status" value="2"/>
</dbReference>
<dbReference type="SUPFAM" id="SSF57701">
    <property type="entry name" value="Zn2/Cys6 DNA-binding domain"/>
    <property type="match status" value="1"/>
</dbReference>
<dbReference type="PANTHER" id="PTHR38791">
    <property type="entry name" value="ZN(II)2CYS6 TRANSCRIPTION FACTOR (EUROFUNG)-RELATED-RELATED"/>
    <property type="match status" value="1"/>
</dbReference>